<proteinExistence type="predicted"/>
<dbReference type="Pfam" id="PF00226">
    <property type="entry name" value="DnaJ"/>
    <property type="match status" value="1"/>
</dbReference>
<dbReference type="AlphaFoldDB" id="A0A6J4Q5Z8"/>
<feature type="domain" description="J" evidence="3">
    <location>
        <begin position="92"/>
        <end position="153"/>
    </location>
</feature>
<protein>
    <recommendedName>
        <fullName evidence="3">J domain-containing protein</fullName>
    </recommendedName>
</protein>
<evidence type="ECO:0000256" key="1">
    <source>
        <dbReference type="SAM" id="Coils"/>
    </source>
</evidence>
<organism evidence="4">
    <name type="scientific">uncultured Rubrobacteraceae bacterium</name>
    <dbReference type="NCBI Taxonomy" id="349277"/>
    <lineage>
        <taxon>Bacteria</taxon>
        <taxon>Bacillati</taxon>
        <taxon>Actinomycetota</taxon>
        <taxon>Rubrobacteria</taxon>
        <taxon>Rubrobacterales</taxon>
        <taxon>Rubrobacteraceae</taxon>
        <taxon>environmental samples</taxon>
    </lineage>
</organism>
<dbReference type="Gene3D" id="1.10.287.110">
    <property type="entry name" value="DnaJ domain"/>
    <property type="match status" value="1"/>
</dbReference>
<feature type="region of interest" description="Disordered" evidence="2">
    <location>
        <begin position="41"/>
        <end position="86"/>
    </location>
</feature>
<gene>
    <name evidence="4" type="ORF">AVDCRST_MAG01-01-2763</name>
</gene>
<evidence type="ECO:0000256" key="2">
    <source>
        <dbReference type="SAM" id="MobiDB-lite"/>
    </source>
</evidence>
<keyword evidence="1" id="KW-0175">Coiled coil</keyword>
<evidence type="ECO:0000313" key="4">
    <source>
        <dbReference type="EMBL" id="CAA9428869.1"/>
    </source>
</evidence>
<accession>A0A6J4Q5Z8</accession>
<dbReference type="EMBL" id="CADCUW010000371">
    <property type="protein sequence ID" value="CAA9428869.1"/>
    <property type="molecule type" value="Genomic_DNA"/>
</dbReference>
<sequence>MIERRGTRVLGVKAIRRRLRRRALRRKGYRPEEEVFDRFAERFGPMLREPKPEGPQEEPREEFREERQEETRQERPWDASSQPLMPAVPASPALEVLGLGAGASPEEIAAAYKRMARTYHPDKVAGEAQEVREFAEDKMKEINAAYSELKRHR</sequence>
<dbReference type="SUPFAM" id="SSF46565">
    <property type="entry name" value="Chaperone J-domain"/>
    <property type="match status" value="1"/>
</dbReference>
<name>A0A6J4Q5Z8_9ACTN</name>
<dbReference type="PRINTS" id="PR00625">
    <property type="entry name" value="JDOMAIN"/>
</dbReference>
<dbReference type="InterPro" id="IPR036869">
    <property type="entry name" value="J_dom_sf"/>
</dbReference>
<reference evidence="4" key="1">
    <citation type="submission" date="2020-02" db="EMBL/GenBank/DDBJ databases">
        <authorList>
            <person name="Meier V. D."/>
        </authorList>
    </citation>
    <scope>NUCLEOTIDE SEQUENCE</scope>
    <source>
        <strain evidence="4">AVDCRST_MAG01</strain>
    </source>
</reference>
<dbReference type="CDD" id="cd06257">
    <property type="entry name" value="DnaJ"/>
    <property type="match status" value="1"/>
</dbReference>
<feature type="compositionally biased region" description="Basic and acidic residues" evidence="2">
    <location>
        <begin position="48"/>
        <end position="77"/>
    </location>
</feature>
<dbReference type="PANTHER" id="PTHR24074">
    <property type="entry name" value="CO-CHAPERONE PROTEIN DJLA"/>
    <property type="match status" value="1"/>
</dbReference>
<dbReference type="InterPro" id="IPR050817">
    <property type="entry name" value="DjlA_DnaK_co-chaperone"/>
</dbReference>
<feature type="coiled-coil region" evidence="1">
    <location>
        <begin position="125"/>
        <end position="152"/>
    </location>
</feature>
<evidence type="ECO:0000259" key="3">
    <source>
        <dbReference type="PROSITE" id="PS50076"/>
    </source>
</evidence>
<dbReference type="SMART" id="SM00271">
    <property type="entry name" value="DnaJ"/>
    <property type="match status" value="1"/>
</dbReference>
<dbReference type="PROSITE" id="PS50076">
    <property type="entry name" value="DNAJ_2"/>
    <property type="match status" value="1"/>
</dbReference>
<dbReference type="InterPro" id="IPR001623">
    <property type="entry name" value="DnaJ_domain"/>
</dbReference>